<reference evidence="3 4" key="1">
    <citation type="submission" date="2018-11" db="EMBL/GenBank/DDBJ databases">
        <title>Genome assembly of Steccherinum ochraceum LE-BIN_3174, the white-rot fungus of the Steccherinaceae family (The Residual Polyporoid clade, Polyporales, Basidiomycota).</title>
        <authorList>
            <person name="Fedorova T.V."/>
            <person name="Glazunova O.A."/>
            <person name="Landesman E.O."/>
            <person name="Moiseenko K.V."/>
            <person name="Psurtseva N.V."/>
            <person name="Savinova O.S."/>
            <person name="Shakhova N.V."/>
            <person name="Tyazhelova T.V."/>
            <person name="Vasina D.V."/>
        </authorList>
    </citation>
    <scope>NUCLEOTIDE SEQUENCE [LARGE SCALE GENOMIC DNA]</scope>
    <source>
        <strain evidence="3 4">LE-BIN_3174</strain>
    </source>
</reference>
<dbReference type="Pfam" id="PF26113">
    <property type="entry name" value="GH16_XgeA"/>
    <property type="match status" value="1"/>
</dbReference>
<comment type="caution">
    <text evidence="3">The sequence shown here is derived from an EMBL/GenBank/DDBJ whole genome shotgun (WGS) entry which is preliminary data.</text>
</comment>
<feature type="region of interest" description="Disordered" evidence="1">
    <location>
        <begin position="334"/>
        <end position="366"/>
    </location>
</feature>
<dbReference type="EMBL" id="RWJN01000233">
    <property type="protein sequence ID" value="TCD64499.1"/>
    <property type="molecule type" value="Genomic_DNA"/>
</dbReference>
<evidence type="ECO:0000313" key="3">
    <source>
        <dbReference type="EMBL" id="TCD64499.1"/>
    </source>
</evidence>
<dbReference type="STRING" id="92696.A0A4R0RI16"/>
<dbReference type="OrthoDB" id="192832at2759"/>
<dbReference type="InterPro" id="IPR013320">
    <property type="entry name" value="ConA-like_dom_sf"/>
</dbReference>
<name>A0A4R0RI16_9APHY</name>
<evidence type="ECO:0000256" key="2">
    <source>
        <dbReference type="SAM" id="SignalP"/>
    </source>
</evidence>
<dbReference type="AlphaFoldDB" id="A0A4R0RI16"/>
<feature type="signal peptide" evidence="2">
    <location>
        <begin position="1"/>
        <end position="21"/>
    </location>
</feature>
<organism evidence="3 4">
    <name type="scientific">Steccherinum ochraceum</name>
    <dbReference type="NCBI Taxonomy" id="92696"/>
    <lineage>
        <taxon>Eukaryota</taxon>
        <taxon>Fungi</taxon>
        <taxon>Dikarya</taxon>
        <taxon>Basidiomycota</taxon>
        <taxon>Agaricomycotina</taxon>
        <taxon>Agaricomycetes</taxon>
        <taxon>Polyporales</taxon>
        <taxon>Steccherinaceae</taxon>
        <taxon>Steccherinum</taxon>
    </lineage>
</organism>
<dbReference type="PANTHER" id="PTHR10963">
    <property type="entry name" value="GLYCOSYL HYDROLASE-RELATED"/>
    <property type="match status" value="1"/>
</dbReference>
<dbReference type="Gene3D" id="2.60.120.200">
    <property type="match status" value="1"/>
</dbReference>
<evidence type="ECO:0008006" key="5">
    <source>
        <dbReference type="Google" id="ProtNLM"/>
    </source>
</evidence>
<sequence>MSYGRALGLSLLAASLVATNAQNNTKYALVNDFSGSNFFSGFRYNASAIDSNNFGNVHFIDQADAVSGGLTSVDSNQHAIIKVDNTTNGAGDPAFGRNSVYLISNDPLQMGSLLIADINHIPLGCSVWPGLFTQGANWPTNGEIDIVENVNQATINQYSLHVGQTCNQPASAATQQSGKTTGSNCTVVPALDINSGCIVQETKQNSFGAGFAQAGGGVYAMQWNEQGVSIWFFSRGDQIPSDISSTNNSPDPTGWGLPSAFYPADGCDPSTVFGPQFITIYIDICGAFAGQDQVFASTCGSVAPNCTALVPDPANYANAFWDINYIRTFSTNPPNTTTGSTSTGAGGSSPTSGSNSGSNNSGSGSSSDAPASGLASALLIPVAAMLFGLLTLV</sequence>
<feature type="chain" id="PRO_5020969152" description="GH16 domain-containing protein" evidence="2">
    <location>
        <begin position="22"/>
        <end position="393"/>
    </location>
</feature>
<keyword evidence="2" id="KW-0732">Signal</keyword>
<proteinExistence type="predicted"/>
<protein>
    <recommendedName>
        <fullName evidence="5">GH16 domain-containing protein</fullName>
    </recommendedName>
</protein>
<evidence type="ECO:0000256" key="1">
    <source>
        <dbReference type="SAM" id="MobiDB-lite"/>
    </source>
</evidence>
<accession>A0A4R0RI16</accession>
<gene>
    <name evidence="3" type="ORF">EIP91_004027</name>
</gene>
<dbReference type="GO" id="GO:0009251">
    <property type="term" value="P:glucan catabolic process"/>
    <property type="evidence" value="ECO:0007669"/>
    <property type="project" value="TreeGrafter"/>
</dbReference>
<keyword evidence="4" id="KW-1185">Reference proteome</keyword>
<dbReference type="InterPro" id="IPR050546">
    <property type="entry name" value="Glycosyl_Hydrlase_16"/>
</dbReference>
<evidence type="ECO:0000313" key="4">
    <source>
        <dbReference type="Proteomes" id="UP000292702"/>
    </source>
</evidence>
<dbReference type="SUPFAM" id="SSF49899">
    <property type="entry name" value="Concanavalin A-like lectins/glucanases"/>
    <property type="match status" value="1"/>
</dbReference>
<dbReference type="Proteomes" id="UP000292702">
    <property type="component" value="Unassembled WGS sequence"/>
</dbReference>
<dbReference type="PANTHER" id="PTHR10963:SF24">
    <property type="entry name" value="GLYCOSIDASE C21B10.07-RELATED"/>
    <property type="match status" value="1"/>
</dbReference>